<reference evidence="2" key="1">
    <citation type="journal article" date="2009" name="Environ. Microbiol.">
        <title>The genome of Polaromonas naphthalenivorans strain CJ2, isolated from coal tar-contaminated sediment, reveals physiological and metabolic versatility and evolution through extensive horizontal gene transfer.</title>
        <authorList>
            <person name="Yagi J.M."/>
            <person name="Sims D."/>
            <person name="Brettin T."/>
            <person name="Bruce D."/>
            <person name="Madsen E.L."/>
        </authorList>
    </citation>
    <scope>NUCLEOTIDE SEQUENCE [LARGE SCALE GENOMIC DNA]</scope>
    <source>
        <strain evidence="2">CJ2</strain>
        <plasmid evidence="2">Plasmid pPNAP05</plasmid>
    </source>
</reference>
<organism evidence="1 2">
    <name type="scientific">Polaromonas naphthalenivorans (strain CJ2)</name>
    <dbReference type="NCBI Taxonomy" id="365044"/>
    <lineage>
        <taxon>Bacteria</taxon>
        <taxon>Pseudomonadati</taxon>
        <taxon>Pseudomonadota</taxon>
        <taxon>Betaproteobacteria</taxon>
        <taxon>Burkholderiales</taxon>
        <taxon>Comamonadaceae</taxon>
        <taxon>Polaromonas</taxon>
    </lineage>
</organism>
<accession>A1VX34</accession>
<dbReference type="AlphaFoldDB" id="A1VX34"/>
<proteinExistence type="predicted"/>
<sequence length="68" mass="7474">MRTTLTIDDQLFARAVALAEPGIEKSELIRECVKAFIQRQAARRLAALGGQAPDIELAPRRREDAPAS</sequence>
<dbReference type="Proteomes" id="UP000000644">
    <property type="component" value="Plasmid pPNAP05"/>
</dbReference>
<keyword evidence="2" id="KW-1185">Reference proteome</keyword>
<dbReference type="OrthoDB" id="332069at2"/>
<protein>
    <submittedName>
        <fullName evidence="1">Uncharacterized protein</fullName>
    </submittedName>
</protein>
<gene>
    <name evidence="1" type="ordered locus">Pnap_4803</name>
</gene>
<dbReference type="Pfam" id="PF09957">
    <property type="entry name" value="VapB_antitoxin"/>
    <property type="match status" value="1"/>
</dbReference>
<dbReference type="InterPro" id="IPR019239">
    <property type="entry name" value="VapB_antitoxin"/>
</dbReference>
<dbReference type="KEGG" id="pna:Pnap_4803"/>
<dbReference type="EMBL" id="CP000534">
    <property type="protein sequence ID" value="ABM40212.1"/>
    <property type="molecule type" value="Genomic_DNA"/>
</dbReference>
<dbReference type="HOGENOM" id="CLU_179376_1_0_4"/>
<evidence type="ECO:0000313" key="2">
    <source>
        <dbReference type="Proteomes" id="UP000000644"/>
    </source>
</evidence>
<dbReference type="RefSeq" id="WP_011798578.1">
    <property type="nucleotide sequence ID" value="NC_008761.1"/>
</dbReference>
<evidence type="ECO:0000313" key="1">
    <source>
        <dbReference type="EMBL" id="ABM40212.1"/>
    </source>
</evidence>
<keyword evidence="1" id="KW-0614">Plasmid</keyword>
<geneLocation type="plasmid" evidence="1 2">
    <name>pPNAP05</name>
</geneLocation>
<name>A1VX34_POLNA</name>